<dbReference type="VEuPathDB" id="FungiDB:SPPG_07002"/>
<accession>A0A0L0H950</accession>
<gene>
    <name evidence="8" type="primary">MED18</name>
    <name evidence="10" type="ORF">SPPG_07002</name>
</gene>
<comment type="similarity">
    <text evidence="2 8">Belongs to the Mediator complex subunit 18 family.</text>
</comment>
<dbReference type="GeneID" id="27690253"/>
<keyword evidence="5 8" id="KW-0804">Transcription</keyword>
<sequence length="270" mass="30581">MLSIRHGSWMPTLHQQIQALVTAQSASRSGSTSHPLHQPLAPNSDSSAGKNVQCSLHAHLPHSVLPKLFERLVGLCGAIDFDESQNLWEHEISFIPEVETPFGPARNDDTVLRLRANVLDDDGNFTKLHNRNWKICFFGTPELPKPGNRRRATQRVVYESEVKGDAFRYMEMLGYKFNFEFVRKGYNFTYRNLRIAIFRIYHLDTRHKVTSSVPVDGNDDSWIVEVTSPLTSAEGVPTLVDELHTFASHVAGLVTLVVVDHGALRNRIYY</sequence>
<keyword evidence="6 8" id="KW-0539">Nucleus</keyword>
<evidence type="ECO:0000256" key="9">
    <source>
        <dbReference type="SAM" id="MobiDB-lite"/>
    </source>
</evidence>
<dbReference type="GO" id="GO:0006357">
    <property type="term" value="P:regulation of transcription by RNA polymerase II"/>
    <property type="evidence" value="ECO:0007669"/>
    <property type="project" value="InterPro"/>
</dbReference>
<dbReference type="OMA" id="KHRQWYL"/>
<evidence type="ECO:0000256" key="3">
    <source>
        <dbReference type="ARBA" id="ARBA00019612"/>
    </source>
</evidence>
<reference evidence="10 11" key="1">
    <citation type="submission" date="2009-08" db="EMBL/GenBank/DDBJ databases">
        <title>The Genome Sequence of Spizellomyces punctatus strain DAOM BR117.</title>
        <authorList>
            <consortium name="The Broad Institute Genome Sequencing Platform"/>
            <person name="Russ C."/>
            <person name="Cuomo C."/>
            <person name="Shea T."/>
            <person name="Young S.K."/>
            <person name="Zeng Q."/>
            <person name="Koehrsen M."/>
            <person name="Haas B."/>
            <person name="Borodovsky M."/>
            <person name="Guigo R."/>
            <person name="Alvarado L."/>
            <person name="Berlin A."/>
            <person name="Bochicchio J."/>
            <person name="Borenstein D."/>
            <person name="Chapman S."/>
            <person name="Chen Z."/>
            <person name="Engels R."/>
            <person name="Freedman E."/>
            <person name="Gellesch M."/>
            <person name="Goldberg J."/>
            <person name="Griggs A."/>
            <person name="Gujja S."/>
            <person name="Heiman D."/>
            <person name="Hepburn T."/>
            <person name="Howarth C."/>
            <person name="Jen D."/>
            <person name="Larson L."/>
            <person name="Lewis B."/>
            <person name="Mehta T."/>
            <person name="Park D."/>
            <person name="Pearson M."/>
            <person name="Roberts A."/>
            <person name="Saif S."/>
            <person name="Shenoy N."/>
            <person name="Sisk P."/>
            <person name="Stolte C."/>
            <person name="Sykes S."/>
            <person name="Thomson T."/>
            <person name="Walk T."/>
            <person name="White J."/>
            <person name="Yandava C."/>
            <person name="Burger G."/>
            <person name="Gray M.W."/>
            <person name="Holland P.W.H."/>
            <person name="King N."/>
            <person name="Lang F.B.F."/>
            <person name="Roger A.J."/>
            <person name="Ruiz-Trillo I."/>
            <person name="Lander E."/>
            <person name="Nusbaum C."/>
        </authorList>
    </citation>
    <scope>NUCLEOTIDE SEQUENCE [LARGE SCALE GENOMIC DNA]</scope>
    <source>
        <strain evidence="10 11">DAOM BR117</strain>
    </source>
</reference>
<dbReference type="STRING" id="645134.A0A0L0H950"/>
<organism evidence="10 11">
    <name type="scientific">Spizellomyces punctatus (strain DAOM BR117)</name>
    <dbReference type="NCBI Taxonomy" id="645134"/>
    <lineage>
        <taxon>Eukaryota</taxon>
        <taxon>Fungi</taxon>
        <taxon>Fungi incertae sedis</taxon>
        <taxon>Chytridiomycota</taxon>
        <taxon>Chytridiomycota incertae sedis</taxon>
        <taxon>Chytridiomycetes</taxon>
        <taxon>Spizellomycetales</taxon>
        <taxon>Spizellomycetaceae</taxon>
        <taxon>Spizellomyces</taxon>
    </lineage>
</organism>
<comment type="subunit">
    <text evidence="8">Component of the Mediator complex.</text>
</comment>
<dbReference type="PANTHER" id="PTHR13321:SF2">
    <property type="entry name" value="MEDIATOR OF RNA POLYMERASE II TRANSCRIPTION SUBUNIT 18"/>
    <property type="match status" value="1"/>
</dbReference>
<evidence type="ECO:0000256" key="8">
    <source>
        <dbReference type="RuleBase" id="RU364150"/>
    </source>
</evidence>
<evidence type="ECO:0000256" key="2">
    <source>
        <dbReference type="ARBA" id="ARBA00009814"/>
    </source>
</evidence>
<evidence type="ECO:0000256" key="5">
    <source>
        <dbReference type="ARBA" id="ARBA00023163"/>
    </source>
</evidence>
<feature type="region of interest" description="Disordered" evidence="9">
    <location>
        <begin position="24"/>
        <end position="48"/>
    </location>
</feature>
<evidence type="ECO:0000256" key="4">
    <source>
        <dbReference type="ARBA" id="ARBA00023015"/>
    </source>
</evidence>
<dbReference type="InParanoid" id="A0A0L0H950"/>
<proteinExistence type="inferred from homology"/>
<comment type="subcellular location">
    <subcellularLocation>
        <location evidence="1 8">Nucleus</location>
    </subcellularLocation>
</comment>
<name>A0A0L0H950_SPIPD</name>
<keyword evidence="4 8" id="KW-0805">Transcription regulation</keyword>
<dbReference type="OrthoDB" id="5348092at2759"/>
<keyword evidence="8" id="KW-0010">Activator</keyword>
<dbReference type="GO" id="GO:0016592">
    <property type="term" value="C:mediator complex"/>
    <property type="evidence" value="ECO:0007669"/>
    <property type="project" value="InterPro"/>
</dbReference>
<evidence type="ECO:0000256" key="7">
    <source>
        <dbReference type="ARBA" id="ARBA00032012"/>
    </source>
</evidence>
<dbReference type="Proteomes" id="UP000053201">
    <property type="component" value="Unassembled WGS sequence"/>
</dbReference>
<dbReference type="GO" id="GO:0003712">
    <property type="term" value="F:transcription coregulator activity"/>
    <property type="evidence" value="ECO:0007669"/>
    <property type="project" value="InterPro"/>
</dbReference>
<keyword evidence="11" id="KW-1185">Reference proteome</keyword>
<dbReference type="GO" id="GO:0006369">
    <property type="term" value="P:termination of RNA polymerase II transcription"/>
    <property type="evidence" value="ECO:0007669"/>
    <property type="project" value="TreeGrafter"/>
</dbReference>
<dbReference type="InterPro" id="IPR019095">
    <property type="entry name" value="Mediator_Med18"/>
</dbReference>
<comment type="function">
    <text evidence="8">Component of the Mediator complex, a coactivator involved in the regulated transcription of nearly all RNA polymerase II-dependent genes. Mediator functions as a bridge to convey information from gene-specific regulatory proteins to the basal RNA polymerase II transcription machinery. Mediator is recruited to promoters by direct interactions with regulatory proteins and serves as a scaffold for the assembly of a functional preinitiation complex with RNA polymerase II and the general transcription factors.</text>
</comment>
<dbReference type="Pfam" id="PF09637">
    <property type="entry name" value="Med18"/>
    <property type="match status" value="1"/>
</dbReference>
<dbReference type="Gene3D" id="2.40.320.10">
    <property type="entry name" value="Hypothetical Protein Pfu-838710-001"/>
    <property type="match status" value="1"/>
</dbReference>
<dbReference type="GO" id="GO:0070847">
    <property type="term" value="C:core mediator complex"/>
    <property type="evidence" value="ECO:0007669"/>
    <property type="project" value="TreeGrafter"/>
</dbReference>
<dbReference type="AlphaFoldDB" id="A0A0L0H950"/>
<dbReference type="PANTHER" id="PTHR13321">
    <property type="entry name" value="MEDIATOR OF RNA POLYMERASE II TRANSCRIPTION, SUBUNIT 18"/>
    <property type="match status" value="1"/>
</dbReference>
<dbReference type="RefSeq" id="XP_016605566.1">
    <property type="nucleotide sequence ID" value="XM_016755179.1"/>
</dbReference>
<evidence type="ECO:0000256" key="1">
    <source>
        <dbReference type="ARBA" id="ARBA00004123"/>
    </source>
</evidence>
<dbReference type="eggNOG" id="KOG3264">
    <property type="taxonomic scope" value="Eukaryota"/>
</dbReference>
<protein>
    <recommendedName>
        <fullName evidence="3 8">Mediator of RNA polymerase II transcription subunit 18</fullName>
    </recommendedName>
    <alternativeName>
        <fullName evidence="7 8">Mediator complex subunit 18</fullName>
    </alternativeName>
</protein>
<evidence type="ECO:0000313" key="11">
    <source>
        <dbReference type="Proteomes" id="UP000053201"/>
    </source>
</evidence>
<evidence type="ECO:0000256" key="6">
    <source>
        <dbReference type="ARBA" id="ARBA00023242"/>
    </source>
</evidence>
<dbReference type="EMBL" id="KQ257463">
    <property type="protein sequence ID" value="KNC97526.1"/>
    <property type="molecule type" value="Genomic_DNA"/>
</dbReference>
<evidence type="ECO:0000313" key="10">
    <source>
        <dbReference type="EMBL" id="KNC97526.1"/>
    </source>
</evidence>